<dbReference type="Pfam" id="PF00528">
    <property type="entry name" value="BPD_transp_1"/>
    <property type="match status" value="1"/>
</dbReference>
<organism evidence="9 10">
    <name type="scientific">Kaistia geumhonensis</name>
    <dbReference type="NCBI Taxonomy" id="410839"/>
    <lineage>
        <taxon>Bacteria</taxon>
        <taxon>Pseudomonadati</taxon>
        <taxon>Pseudomonadota</taxon>
        <taxon>Alphaproteobacteria</taxon>
        <taxon>Hyphomicrobiales</taxon>
        <taxon>Kaistiaceae</taxon>
        <taxon>Kaistia</taxon>
    </lineage>
</organism>
<evidence type="ECO:0000256" key="7">
    <source>
        <dbReference type="RuleBase" id="RU363032"/>
    </source>
</evidence>
<feature type="transmembrane region" description="Helical" evidence="7">
    <location>
        <begin position="169"/>
        <end position="192"/>
    </location>
</feature>
<evidence type="ECO:0000256" key="3">
    <source>
        <dbReference type="ARBA" id="ARBA00022475"/>
    </source>
</evidence>
<dbReference type="Proteomes" id="UP001223743">
    <property type="component" value="Unassembled WGS sequence"/>
</dbReference>
<comment type="similarity">
    <text evidence="7">Belongs to the binding-protein-dependent transport system permease family.</text>
</comment>
<dbReference type="InterPro" id="IPR035906">
    <property type="entry name" value="MetI-like_sf"/>
</dbReference>
<protein>
    <submittedName>
        <fullName evidence="9">Raffinose/stachyose/melibiose transport system permease protein</fullName>
    </submittedName>
</protein>
<comment type="subcellular location">
    <subcellularLocation>
        <location evidence="1 7">Cell membrane</location>
        <topology evidence="1 7">Multi-pass membrane protein</topology>
    </subcellularLocation>
</comment>
<evidence type="ECO:0000256" key="5">
    <source>
        <dbReference type="ARBA" id="ARBA00022989"/>
    </source>
</evidence>
<keyword evidence="4 7" id="KW-0812">Transmembrane</keyword>
<keyword evidence="2 7" id="KW-0813">Transport</keyword>
<keyword evidence="6 7" id="KW-0472">Membrane</keyword>
<feature type="transmembrane region" description="Helical" evidence="7">
    <location>
        <begin position="125"/>
        <end position="149"/>
    </location>
</feature>
<reference evidence="9 10" key="1">
    <citation type="submission" date="2023-07" db="EMBL/GenBank/DDBJ databases">
        <title>Genomic Encyclopedia of Type Strains, Phase IV (KMG-IV): sequencing the most valuable type-strain genomes for metagenomic binning, comparative biology and taxonomic classification.</title>
        <authorList>
            <person name="Goeker M."/>
        </authorList>
    </citation>
    <scope>NUCLEOTIDE SEQUENCE [LARGE SCALE GENOMIC DNA]</scope>
    <source>
        <strain evidence="9 10">B1-1</strain>
    </source>
</reference>
<gene>
    <name evidence="9" type="ORF">QO015_002217</name>
</gene>
<keyword evidence="10" id="KW-1185">Reference proteome</keyword>
<feature type="domain" description="ABC transmembrane type-1" evidence="8">
    <location>
        <begin position="75"/>
        <end position="294"/>
    </location>
</feature>
<evidence type="ECO:0000256" key="4">
    <source>
        <dbReference type="ARBA" id="ARBA00022692"/>
    </source>
</evidence>
<dbReference type="SUPFAM" id="SSF161098">
    <property type="entry name" value="MetI-like"/>
    <property type="match status" value="1"/>
</dbReference>
<evidence type="ECO:0000256" key="6">
    <source>
        <dbReference type="ARBA" id="ARBA00023136"/>
    </source>
</evidence>
<dbReference type="PANTHER" id="PTHR30193">
    <property type="entry name" value="ABC TRANSPORTER PERMEASE PROTEIN"/>
    <property type="match status" value="1"/>
</dbReference>
<keyword evidence="5 7" id="KW-1133">Transmembrane helix</keyword>
<dbReference type="EMBL" id="JAUSWJ010000001">
    <property type="protein sequence ID" value="MDQ0516604.1"/>
    <property type="molecule type" value="Genomic_DNA"/>
</dbReference>
<feature type="transmembrane region" description="Helical" evidence="7">
    <location>
        <begin position="273"/>
        <end position="295"/>
    </location>
</feature>
<name>A0ABU0M6K9_9HYPH</name>
<evidence type="ECO:0000313" key="10">
    <source>
        <dbReference type="Proteomes" id="UP001223743"/>
    </source>
</evidence>
<comment type="caution">
    <text evidence="9">The sequence shown here is derived from an EMBL/GenBank/DDBJ whole genome shotgun (WGS) entry which is preliminary data.</text>
</comment>
<feature type="transmembrane region" description="Helical" evidence="7">
    <location>
        <begin position="21"/>
        <end position="43"/>
    </location>
</feature>
<dbReference type="Gene3D" id="1.10.3720.10">
    <property type="entry name" value="MetI-like"/>
    <property type="match status" value="1"/>
</dbReference>
<dbReference type="PROSITE" id="PS50928">
    <property type="entry name" value="ABC_TM1"/>
    <property type="match status" value="1"/>
</dbReference>
<dbReference type="InterPro" id="IPR051393">
    <property type="entry name" value="ABC_transporter_permease"/>
</dbReference>
<evidence type="ECO:0000256" key="2">
    <source>
        <dbReference type="ARBA" id="ARBA00022448"/>
    </source>
</evidence>
<feature type="transmembrane region" description="Helical" evidence="7">
    <location>
        <begin position="226"/>
        <end position="246"/>
    </location>
</feature>
<dbReference type="CDD" id="cd06261">
    <property type="entry name" value="TM_PBP2"/>
    <property type="match status" value="1"/>
</dbReference>
<accession>A0ABU0M6K9</accession>
<keyword evidence="3" id="KW-1003">Cell membrane</keyword>
<dbReference type="InterPro" id="IPR000515">
    <property type="entry name" value="MetI-like"/>
</dbReference>
<evidence type="ECO:0000259" key="8">
    <source>
        <dbReference type="PROSITE" id="PS50928"/>
    </source>
</evidence>
<evidence type="ECO:0000313" key="9">
    <source>
        <dbReference type="EMBL" id="MDQ0516604.1"/>
    </source>
</evidence>
<proteinExistence type="inferred from homology"/>
<feature type="transmembrane region" description="Helical" evidence="7">
    <location>
        <begin position="77"/>
        <end position="104"/>
    </location>
</feature>
<dbReference type="RefSeq" id="WP_266279394.1">
    <property type="nucleotide sequence ID" value="NZ_JAPKNF010000001.1"/>
</dbReference>
<dbReference type="PANTHER" id="PTHR30193:SF37">
    <property type="entry name" value="INNER MEMBRANE ABC TRANSPORTER PERMEASE PROTEIN YCJO"/>
    <property type="match status" value="1"/>
</dbReference>
<sequence length="306" mass="33174">MASTVDRPSGRAGLNLGYLPYLLPGAIGFFVVVLIPFLMNIAVSFTRWKGIGVPKFIGLENYLKLFQDKTFWAAFEHSVACVIAMALIPTALGLFLGAVLFDYIGPRFGPRASSGLRAAFYLPQILPVAVAGVLWGWILSPIGVLNTILDGLGLHALSQNWLGDPATALLAVMFVMVWLQLGYALVVFMAGLARVDPALYEAAELDGAPWLSRFRHITIPMLKPEIFVVGLTTTIAALKVFAPVYVLTSGGPDNATTVPSYFAYYHFFTTNRVGYGAAITTVQTLITIVLGLVFLRVQRKQTEGAN</sequence>
<evidence type="ECO:0000256" key="1">
    <source>
        <dbReference type="ARBA" id="ARBA00004651"/>
    </source>
</evidence>